<keyword evidence="2" id="KW-0732">Signal</keyword>
<dbReference type="Pfam" id="PF03401">
    <property type="entry name" value="TctC"/>
    <property type="match status" value="1"/>
</dbReference>
<dbReference type="Gene3D" id="3.40.190.150">
    <property type="entry name" value="Bordetella uptake gene, domain 1"/>
    <property type="match status" value="1"/>
</dbReference>
<accession>A0A848H9N0</accession>
<name>A0A848H9N0_9BURK</name>
<comment type="similarity">
    <text evidence="1">Belongs to the UPF0065 (bug) family.</text>
</comment>
<comment type="caution">
    <text evidence="3">The sequence shown here is derived from an EMBL/GenBank/DDBJ whole genome shotgun (WGS) entry which is preliminary data.</text>
</comment>
<proteinExistence type="inferred from homology"/>
<dbReference type="PANTHER" id="PTHR42928:SF5">
    <property type="entry name" value="BLR1237 PROTEIN"/>
    <property type="match status" value="1"/>
</dbReference>
<dbReference type="Gene3D" id="3.40.190.10">
    <property type="entry name" value="Periplasmic binding protein-like II"/>
    <property type="match status" value="1"/>
</dbReference>
<dbReference type="Proteomes" id="UP000541185">
    <property type="component" value="Unassembled WGS sequence"/>
</dbReference>
<feature type="signal peptide" evidence="2">
    <location>
        <begin position="1"/>
        <end position="23"/>
    </location>
</feature>
<protein>
    <submittedName>
        <fullName evidence="3">Tripartite tricarboxylate transporter substrate binding protein</fullName>
    </submittedName>
</protein>
<evidence type="ECO:0000313" key="4">
    <source>
        <dbReference type="Proteomes" id="UP000541185"/>
    </source>
</evidence>
<dbReference type="InterPro" id="IPR005064">
    <property type="entry name" value="BUG"/>
</dbReference>
<dbReference type="SUPFAM" id="SSF53850">
    <property type="entry name" value="Periplasmic binding protein-like II"/>
    <property type="match status" value="1"/>
</dbReference>
<reference evidence="3 4" key="1">
    <citation type="submission" date="2020-04" db="EMBL/GenBank/DDBJ databases">
        <title>Ramlibacter sp. G-1-2-2 isolated from soil.</title>
        <authorList>
            <person name="Dahal R.H."/>
        </authorList>
    </citation>
    <scope>NUCLEOTIDE SEQUENCE [LARGE SCALE GENOMIC DNA]</scope>
    <source>
        <strain evidence="3 4">G-1-2-2</strain>
    </source>
</reference>
<gene>
    <name evidence="3" type="ORF">HHL11_27240</name>
</gene>
<dbReference type="InterPro" id="IPR042100">
    <property type="entry name" value="Bug_dom1"/>
</dbReference>
<dbReference type="RefSeq" id="WP_169421751.1">
    <property type="nucleotide sequence ID" value="NZ_JABBFX010000003.1"/>
</dbReference>
<evidence type="ECO:0000313" key="3">
    <source>
        <dbReference type="EMBL" id="NML47475.1"/>
    </source>
</evidence>
<dbReference type="CDD" id="cd07012">
    <property type="entry name" value="PBP2_Bug_TTT"/>
    <property type="match status" value="1"/>
</dbReference>
<evidence type="ECO:0000256" key="2">
    <source>
        <dbReference type="SAM" id="SignalP"/>
    </source>
</evidence>
<keyword evidence="4" id="KW-1185">Reference proteome</keyword>
<organism evidence="3 4">
    <name type="scientific">Ramlibacter agri</name>
    <dbReference type="NCBI Taxonomy" id="2728837"/>
    <lineage>
        <taxon>Bacteria</taxon>
        <taxon>Pseudomonadati</taxon>
        <taxon>Pseudomonadota</taxon>
        <taxon>Betaproteobacteria</taxon>
        <taxon>Burkholderiales</taxon>
        <taxon>Comamonadaceae</taxon>
        <taxon>Ramlibacter</taxon>
    </lineage>
</organism>
<dbReference type="PIRSF" id="PIRSF017082">
    <property type="entry name" value="YflP"/>
    <property type="match status" value="1"/>
</dbReference>
<dbReference type="PANTHER" id="PTHR42928">
    <property type="entry name" value="TRICARBOXYLATE-BINDING PROTEIN"/>
    <property type="match status" value="1"/>
</dbReference>
<sequence>MNKRNLLACVALAASAMLSSAHAEDAYPSRPIKLVVGVAPGATTDAAARLVAEVLSKNLGTTIVDNQPGANGTIAARNVARAKPDGYTLLAFYSDQMQVAPLVYKNAYDPLEDFAFITTTVRSGGFILAVPESSPAKTFAEFIDYAKSGKKQMNYGTYGVGSSVQLGFEIFNERYGTKMLHIPYKGGGPSYQAAVAGEVDIVAGTSFIELLKANRLRPLAIGGSQHSPEFPNIPTLAGQGFGELVFGPVFYGVAAPRGTPPEIIEKVRAAVAKGAQNPEFAARLKPIAHDPFIVGPAETAALVRKGLDTYRPVVQKLKISLDN</sequence>
<feature type="chain" id="PRO_5032663183" evidence="2">
    <location>
        <begin position="24"/>
        <end position="323"/>
    </location>
</feature>
<dbReference type="AlphaFoldDB" id="A0A848H9N0"/>
<dbReference type="EMBL" id="JABBFX010000003">
    <property type="protein sequence ID" value="NML47475.1"/>
    <property type="molecule type" value="Genomic_DNA"/>
</dbReference>
<evidence type="ECO:0000256" key="1">
    <source>
        <dbReference type="ARBA" id="ARBA00006987"/>
    </source>
</evidence>